<dbReference type="AlphaFoldDB" id="A0A9P7B8R8"/>
<reference evidence="2 3" key="1">
    <citation type="submission" date="2020-11" db="EMBL/GenBank/DDBJ databases">
        <title>Kefir isolates.</title>
        <authorList>
            <person name="Marcisauskas S."/>
            <person name="Kim Y."/>
            <person name="Blasche S."/>
        </authorList>
    </citation>
    <scope>NUCLEOTIDE SEQUENCE [LARGE SCALE GENOMIC DNA]</scope>
    <source>
        <strain evidence="2 3">KR</strain>
    </source>
</reference>
<feature type="region of interest" description="Disordered" evidence="1">
    <location>
        <begin position="123"/>
        <end position="149"/>
    </location>
</feature>
<evidence type="ECO:0000256" key="1">
    <source>
        <dbReference type="SAM" id="MobiDB-lite"/>
    </source>
</evidence>
<sequence>MSSSDSTQQPTQLSGQLKQAQGALYQAVGAVPGTTESWTTEGQELQKEGEAEAEAARLQAKGEAAAERVEGKVQSAWGMVTGSQEHQNAGNLKAEQGEWKSSLADGTVPVPSMDRVKAKVESAAGMVTGDQQKQTEANLKAEKAEWTRG</sequence>
<comment type="caution">
    <text evidence="2">The sequence shown here is derived from an EMBL/GenBank/DDBJ whole genome shotgun (WGS) entry which is preliminary data.</text>
</comment>
<feature type="compositionally biased region" description="Polar residues" evidence="1">
    <location>
        <begin position="34"/>
        <end position="43"/>
    </location>
</feature>
<dbReference type="PANTHER" id="PTHR40460:SF1">
    <property type="entry name" value="CSBD-LIKE DOMAIN-CONTAINING PROTEIN"/>
    <property type="match status" value="1"/>
</dbReference>
<accession>A0A9P7B8R8</accession>
<dbReference type="Proteomes" id="UP000777482">
    <property type="component" value="Unassembled WGS sequence"/>
</dbReference>
<gene>
    <name evidence="2" type="ORF">C6P46_004901</name>
</gene>
<dbReference type="PANTHER" id="PTHR40460">
    <property type="entry name" value="CHROMOSOME 1, WHOLE GENOME SHOTGUN SEQUENCE"/>
    <property type="match status" value="1"/>
</dbReference>
<protein>
    <recommendedName>
        <fullName evidence="4">CsbD-like domain-containing protein</fullName>
    </recommendedName>
</protein>
<evidence type="ECO:0008006" key="4">
    <source>
        <dbReference type="Google" id="ProtNLM"/>
    </source>
</evidence>
<organism evidence="2 3">
    <name type="scientific">Rhodotorula mucilaginosa</name>
    <name type="common">Yeast</name>
    <name type="synonym">Rhodotorula rubra</name>
    <dbReference type="NCBI Taxonomy" id="5537"/>
    <lineage>
        <taxon>Eukaryota</taxon>
        <taxon>Fungi</taxon>
        <taxon>Dikarya</taxon>
        <taxon>Basidiomycota</taxon>
        <taxon>Pucciniomycotina</taxon>
        <taxon>Microbotryomycetes</taxon>
        <taxon>Sporidiobolales</taxon>
        <taxon>Sporidiobolaceae</taxon>
        <taxon>Rhodotorula</taxon>
    </lineage>
</organism>
<dbReference type="EMBL" id="PUHQ01000005">
    <property type="protein sequence ID" value="KAG0666334.1"/>
    <property type="molecule type" value="Genomic_DNA"/>
</dbReference>
<evidence type="ECO:0000313" key="3">
    <source>
        <dbReference type="Proteomes" id="UP000777482"/>
    </source>
</evidence>
<feature type="region of interest" description="Disordered" evidence="1">
    <location>
        <begin position="31"/>
        <end position="63"/>
    </location>
</feature>
<name>A0A9P7B8R8_RHOMI</name>
<proteinExistence type="predicted"/>
<keyword evidence="3" id="KW-1185">Reference proteome</keyword>
<evidence type="ECO:0000313" key="2">
    <source>
        <dbReference type="EMBL" id="KAG0666334.1"/>
    </source>
</evidence>
<feature type="compositionally biased region" description="Basic and acidic residues" evidence="1">
    <location>
        <begin position="139"/>
        <end position="149"/>
    </location>
</feature>
<feature type="region of interest" description="Disordered" evidence="1">
    <location>
        <begin position="84"/>
        <end position="110"/>
    </location>
</feature>
<dbReference type="OrthoDB" id="9999611at2759"/>